<evidence type="ECO:0000313" key="1">
    <source>
        <dbReference type="EMBL" id="UVQ97804.1"/>
    </source>
</evidence>
<dbReference type="RefSeq" id="WP_192914182.1">
    <property type="nucleotide sequence ID" value="NZ_CACRTB010000007.1"/>
</dbReference>
<dbReference type="AlphaFoldDB" id="A0AA94YAD5"/>
<dbReference type="Proteomes" id="UP001060260">
    <property type="component" value="Chromosome"/>
</dbReference>
<gene>
    <name evidence="1" type="ORF">NXW23_05455</name>
</gene>
<accession>A0AA94YAD5</accession>
<organism evidence="1 2">
    <name type="scientific">Bacteroides caccae</name>
    <dbReference type="NCBI Taxonomy" id="47678"/>
    <lineage>
        <taxon>Bacteria</taxon>
        <taxon>Pseudomonadati</taxon>
        <taxon>Bacteroidota</taxon>
        <taxon>Bacteroidia</taxon>
        <taxon>Bacteroidales</taxon>
        <taxon>Bacteroidaceae</taxon>
        <taxon>Bacteroides</taxon>
    </lineage>
</organism>
<reference evidence="1" key="1">
    <citation type="submission" date="2022-08" db="EMBL/GenBank/DDBJ databases">
        <title>Genome Sequencing of Bacteroides fragilis Group Isolates with Nanopore Technology.</title>
        <authorList>
            <person name="Tisza M.J."/>
            <person name="Smith D."/>
            <person name="Dekker J.P."/>
        </authorList>
    </citation>
    <scope>NUCLEOTIDE SEQUENCE</scope>
    <source>
        <strain evidence="1">BFG-474</strain>
    </source>
</reference>
<name>A0AA94YAD5_9BACE</name>
<proteinExistence type="predicted"/>
<protein>
    <submittedName>
        <fullName evidence="1">Uncharacterized protein</fullName>
    </submittedName>
</protein>
<dbReference type="EMBL" id="CP103166">
    <property type="protein sequence ID" value="UVQ97804.1"/>
    <property type="molecule type" value="Genomic_DNA"/>
</dbReference>
<evidence type="ECO:0000313" key="2">
    <source>
        <dbReference type="Proteomes" id="UP001060260"/>
    </source>
</evidence>
<sequence length="55" mass="6500">MNEIQIAMKGQGERMQDCAKVLTKYEKPFHISWVDRLWNNLKQLLSGVKHWTGLK</sequence>